<organism evidence="1">
    <name type="scientific">Bacillus thuringiensis DB27</name>
    <dbReference type="NCBI Taxonomy" id="1431339"/>
    <lineage>
        <taxon>Bacteria</taxon>
        <taxon>Bacillati</taxon>
        <taxon>Bacillota</taxon>
        <taxon>Bacilli</taxon>
        <taxon>Bacillales</taxon>
        <taxon>Bacillaceae</taxon>
        <taxon>Bacillus</taxon>
        <taxon>Bacillus cereus group</taxon>
    </lineage>
</organism>
<sequence>MIDEEELEIFQLDYEKTTTKERKTFITRVHDTDIYLYQLLTHQYTGKTARVIEINGADREVITEDEEIFSLSIYKERGYLFDPLKKHAVITKRGYLSFTFKKPQLINSITYNVLNLFYKELGVTNMRLTIAPDTIKLETKPFVLHVNPLQFQEKIKYLHSHMKSGTILPHVEGIYFKSNVEAITFHADYAFKQKVMKMATDDGMGQEEFLLRAVQFYMGERQKTSFKLGMFPLATIKRVKSRCEGETPFQFEGDVNFRKNSKFIYL</sequence>
<accession>W8YLC7</accession>
<gene>
    <name evidence="1" type="ORF">BTDB27_p000155</name>
</gene>
<dbReference type="AlphaFoldDB" id="W8YLC7"/>
<dbReference type="EMBL" id="HG810024">
    <property type="protein sequence ID" value="CDN39492.1"/>
    <property type="molecule type" value="Genomic_DNA"/>
</dbReference>
<evidence type="ECO:0000313" key="1">
    <source>
        <dbReference type="EMBL" id="CDN39492.1"/>
    </source>
</evidence>
<protein>
    <submittedName>
        <fullName evidence="1">Uncharacterized protein</fullName>
    </submittedName>
</protein>
<dbReference type="HOGENOM" id="CLU_1044511_0_0_9"/>
<reference evidence="1" key="1">
    <citation type="submission" date="2014-01" db="EMBL/GenBank/DDBJ databases">
        <title>Draft genome sequence of highly nematicidal Bacillus thuringiensis DB27.</title>
        <authorList>
            <person name="Iatsenko I."/>
            <person name="Pickard D."/>
            <person name="Corton C."/>
            <person name="Dougan G."/>
            <person name="Sommer R.J."/>
        </authorList>
    </citation>
    <scope>NUCLEOTIDE SEQUENCE [LARGE SCALE GENOMIC DNA]</scope>
    <source>
        <strain evidence="1">DB27</strain>
    </source>
</reference>
<dbReference type="Proteomes" id="UP000030682">
    <property type="component" value="Unassembled WGS sequence"/>
</dbReference>
<name>W8YLC7_BACTU</name>
<reference evidence="1" key="2">
    <citation type="submission" date="2014-01" db="EMBL/GenBank/DDBJ databases">
        <authorList>
            <person name="Aslett M."/>
        </authorList>
    </citation>
    <scope>NUCLEOTIDE SEQUENCE [LARGE SCALE GENOMIC DNA]</scope>
    <source>
        <strain evidence="1">DB27</strain>
    </source>
</reference>
<proteinExistence type="predicted"/>